<evidence type="ECO:0000256" key="5">
    <source>
        <dbReference type="PIRSR" id="PIRSR009103-1"/>
    </source>
</evidence>
<dbReference type="GO" id="GO:0042597">
    <property type="term" value="C:periplasmic space"/>
    <property type="evidence" value="ECO:0007669"/>
    <property type="project" value="UniProtKB-SubCell"/>
</dbReference>
<proteinExistence type="inferred from homology"/>
<dbReference type="AlphaFoldDB" id="A0A8E0W769"/>
<reference evidence="8" key="1">
    <citation type="submission" date="2021-03" db="EMBL/GenBank/DDBJ databases">
        <title>Plesiomonas shigelloides zfcc0051, isolated from zebrafish feces.</title>
        <authorList>
            <person name="Vanderhoek Z."/>
            <person name="Gaulke C."/>
        </authorList>
    </citation>
    <scope>NUCLEOTIDE SEQUENCE</scope>
    <source>
        <strain evidence="8">Zfcc0051</strain>
    </source>
</reference>
<dbReference type="PIRSF" id="PIRSF009103">
    <property type="entry name" value="Ivy"/>
    <property type="match status" value="1"/>
</dbReference>
<feature type="disulfide bond" evidence="6">
    <location>
        <begin position="82"/>
        <end position="87"/>
    </location>
</feature>
<evidence type="ECO:0000256" key="6">
    <source>
        <dbReference type="PIRSR" id="PIRSR009103-2"/>
    </source>
</evidence>
<evidence type="ECO:0000256" key="1">
    <source>
        <dbReference type="ARBA" id="ARBA00004418"/>
    </source>
</evidence>
<dbReference type="Gene3D" id="3.40.1420.10">
    <property type="entry name" value="Inhibitor of vertebrate lysozyme"/>
    <property type="match status" value="1"/>
</dbReference>
<evidence type="ECO:0000313" key="8">
    <source>
        <dbReference type="EMBL" id="MBO1109090.1"/>
    </source>
</evidence>
<dbReference type="EMBL" id="JAFNAA010000014">
    <property type="protein sequence ID" value="MBO1109090.1"/>
    <property type="molecule type" value="Genomic_DNA"/>
</dbReference>
<feature type="site" description="Important for lysozyme inhibition" evidence="5">
    <location>
        <position position="85"/>
    </location>
</feature>
<dbReference type="SUPFAM" id="SSF89872">
    <property type="entry name" value="Inhibitor of vertebrate lysozyme, Ivy"/>
    <property type="match status" value="1"/>
</dbReference>
<dbReference type="PROSITE" id="PS51257">
    <property type="entry name" value="PROKAR_LIPOPROTEIN"/>
    <property type="match status" value="1"/>
</dbReference>
<evidence type="ECO:0000256" key="2">
    <source>
        <dbReference type="ARBA" id="ARBA00009724"/>
    </source>
</evidence>
<dbReference type="Proteomes" id="UP000664658">
    <property type="component" value="Unassembled WGS sequence"/>
</dbReference>
<organism evidence="8 9">
    <name type="scientific">Plesiomonas shigelloides</name>
    <name type="common">Aeromonas shigelloides</name>
    <dbReference type="NCBI Taxonomy" id="703"/>
    <lineage>
        <taxon>Bacteria</taxon>
        <taxon>Pseudomonadati</taxon>
        <taxon>Pseudomonadota</taxon>
        <taxon>Gammaproteobacteria</taxon>
        <taxon>Enterobacterales</taxon>
        <taxon>Enterobacteriaceae</taxon>
        <taxon>Plesiomonas</taxon>
    </lineage>
</organism>
<gene>
    <name evidence="8" type="primary">ivy</name>
    <name evidence="8" type="ORF">J2R62_12880</name>
</gene>
<dbReference type="RefSeq" id="WP_047708718.1">
    <property type="nucleotide sequence ID" value="NZ_JAFNAA010000014.1"/>
</dbReference>
<sequence>MKKTLIALSLSLASCLSLASVSAHAQELPTLGSLQQDSAASQAFTVMQGKHTLPAWVKKGSTDSPTQTVRLDGKEYWVFSACKPHDCAAEQLAMLYSPQSHTMAGVLSRSNEDSTAQQLTWLNVSDDLSIDGKTVLFAALSGSLANHPDSFNYQ</sequence>
<evidence type="ECO:0000256" key="7">
    <source>
        <dbReference type="SAM" id="SignalP"/>
    </source>
</evidence>
<dbReference type="InterPro" id="IPR014453">
    <property type="entry name" value="Inhibitor_vertebrate_lysozyme"/>
</dbReference>
<evidence type="ECO:0000256" key="4">
    <source>
        <dbReference type="ARBA" id="ARBA00022764"/>
    </source>
</evidence>
<evidence type="ECO:0000313" key="9">
    <source>
        <dbReference type="Proteomes" id="UP000664658"/>
    </source>
</evidence>
<protein>
    <submittedName>
        <fullName evidence="8">Ivy family C-type lysozyme inhibitor</fullName>
    </submittedName>
</protein>
<name>A0A8E0W769_PLESH</name>
<keyword evidence="6" id="KW-1015">Disulfide bond</keyword>
<feature type="chain" id="PRO_5041148478" evidence="7">
    <location>
        <begin position="26"/>
        <end position="154"/>
    </location>
</feature>
<accession>A0A8E0W769</accession>
<keyword evidence="4" id="KW-0574">Periplasm</keyword>
<comment type="caution">
    <text evidence="8">The sequence shown here is derived from an EMBL/GenBank/DDBJ whole genome shotgun (WGS) entry which is preliminary data.</text>
</comment>
<feature type="signal peptide" evidence="7">
    <location>
        <begin position="1"/>
        <end position="25"/>
    </location>
</feature>
<evidence type="ECO:0000256" key="3">
    <source>
        <dbReference type="ARBA" id="ARBA00022729"/>
    </source>
</evidence>
<dbReference type="NCBIfam" id="NF007443">
    <property type="entry name" value="PRK09993.1"/>
    <property type="match status" value="1"/>
</dbReference>
<comment type="similarity">
    <text evidence="2">Belongs to the ivy family.</text>
</comment>
<dbReference type="InterPro" id="IPR036501">
    <property type="entry name" value="Inhibitor_vert_lysozyme_sf"/>
</dbReference>
<keyword evidence="3 7" id="KW-0732">Signal</keyword>
<dbReference type="Pfam" id="PF08816">
    <property type="entry name" value="Ivy"/>
    <property type="match status" value="1"/>
</dbReference>
<comment type="subcellular location">
    <subcellularLocation>
        <location evidence="1">Periplasm</location>
    </subcellularLocation>
</comment>